<accession>A0A443ZX45</accession>
<evidence type="ECO:0000256" key="3">
    <source>
        <dbReference type="ARBA" id="ARBA00023163"/>
    </source>
</evidence>
<gene>
    <name evidence="5" type="ORF">DM813_07485</name>
</gene>
<dbReference type="SMART" id="SM00895">
    <property type="entry name" value="FCD"/>
    <property type="match status" value="1"/>
</dbReference>
<dbReference type="PROSITE" id="PS50949">
    <property type="entry name" value="HTH_GNTR"/>
    <property type="match status" value="1"/>
</dbReference>
<dbReference type="Pfam" id="PF00392">
    <property type="entry name" value="GntR"/>
    <property type="match status" value="1"/>
</dbReference>
<dbReference type="Proteomes" id="UP000288983">
    <property type="component" value="Unassembled WGS sequence"/>
</dbReference>
<sequence length="258" mass="27942">MSALNTARSTAFIRLRQEGRTDEVARRLVEAIELGLFAEGQQLPSETELAMQLGVATVTLREALVVLRQRGLIETRRGRNGGSFVCAPVELPEVLLLQRLREMSGPDLRDLGDEQLAISGTAARLAAQRGSKEQYARIAQHIDTLKQAGTRLGRHRADARFHIEVAAAAQSLRLTHAEMRLQSEVGELLWLEAAGGGDVTVVEQEHRAILQALVSNDTVLAGALAEAHVSRGIKRLIGLRLELLAESESEGEAGAVLA</sequence>
<dbReference type="InterPro" id="IPR000524">
    <property type="entry name" value="Tscrpt_reg_HTH_GntR"/>
</dbReference>
<dbReference type="GO" id="GO:0003700">
    <property type="term" value="F:DNA-binding transcription factor activity"/>
    <property type="evidence" value="ECO:0007669"/>
    <property type="project" value="InterPro"/>
</dbReference>
<dbReference type="PANTHER" id="PTHR43537">
    <property type="entry name" value="TRANSCRIPTIONAL REGULATOR, GNTR FAMILY"/>
    <property type="match status" value="1"/>
</dbReference>
<dbReference type="RefSeq" id="WP_128322748.1">
    <property type="nucleotide sequence ID" value="NZ_QJRG01000034.1"/>
</dbReference>
<evidence type="ECO:0000313" key="5">
    <source>
        <dbReference type="EMBL" id="RWU25549.1"/>
    </source>
</evidence>
<dbReference type="SUPFAM" id="SSF46785">
    <property type="entry name" value="Winged helix' DNA-binding domain"/>
    <property type="match status" value="1"/>
</dbReference>
<dbReference type="InterPro" id="IPR011711">
    <property type="entry name" value="GntR_C"/>
</dbReference>
<protein>
    <submittedName>
        <fullName evidence="5">GntR family transcriptional regulator</fullName>
    </submittedName>
</protein>
<dbReference type="InterPro" id="IPR036390">
    <property type="entry name" value="WH_DNA-bd_sf"/>
</dbReference>
<keyword evidence="3" id="KW-0804">Transcription</keyword>
<keyword evidence="2" id="KW-0238">DNA-binding</keyword>
<dbReference type="OrthoDB" id="9784718at2"/>
<evidence type="ECO:0000256" key="2">
    <source>
        <dbReference type="ARBA" id="ARBA00023125"/>
    </source>
</evidence>
<dbReference type="Pfam" id="PF07729">
    <property type="entry name" value="FCD"/>
    <property type="match status" value="1"/>
</dbReference>
<dbReference type="InterPro" id="IPR008920">
    <property type="entry name" value="TF_FadR/GntR_C"/>
</dbReference>
<dbReference type="InterPro" id="IPR036388">
    <property type="entry name" value="WH-like_DNA-bd_sf"/>
</dbReference>
<evidence type="ECO:0000313" key="6">
    <source>
        <dbReference type="Proteomes" id="UP000288983"/>
    </source>
</evidence>
<keyword evidence="1" id="KW-0805">Transcription regulation</keyword>
<name>A0A443ZX45_9PSED</name>
<evidence type="ECO:0000259" key="4">
    <source>
        <dbReference type="PROSITE" id="PS50949"/>
    </source>
</evidence>
<dbReference type="AlphaFoldDB" id="A0A443ZX45"/>
<dbReference type="SMART" id="SM00345">
    <property type="entry name" value="HTH_GNTR"/>
    <property type="match status" value="1"/>
</dbReference>
<dbReference type="CDD" id="cd07377">
    <property type="entry name" value="WHTH_GntR"/>
    <property type="match status" value="1"/>
</dbReference>
<feature type="domain" description="HTH gntR-type" evidence="4">
    <location>
        <begin position="18"/>
        <end position="88"/>
    </location>
</feature>
<dbReference type="PANTHER" id="PTHR43537:SF5">
    <property type="entry name" value="UXU OPERON TRANSCRIPTIONAL REGULATOR"/>
    <property type="match status" value="1"/>
</dbReference>
<organism evidence="5 6">
    <name type="scientific">Pseudomonas alkylphenolica</name>
    <dbReference type="NCBI Taxonomy" id="237609"/>
    <lineage>
        <taxon>Bacteria</taxon>
        <taxon>Pseudomonadati</taxon>
        <taxon>Pseudomonadota</taxon>
        <taxon>Gammaproteobacteria</taxon>
        <taxon>Pseudomonadales</taxon>
        <taxon>Pseudomonadaceae</taxon>
        <taxon>Pseudomonas</taxon>
    </lineage>
</organism>
<dbReference type="GO" id="GO:0003677">
    <property type="term" value="F:DNA binding"/>
    <property type="evidence" value="ECO:0007669"/>
    <property type="project" value="UniProtKB-KW"/>
</dbReference>
<proteinExistence type="predicted"/>
<reference evidence="5 6" key="1">
    <citation type="submission" date="2018-06" db="EMBL/GenBank/DDBJ databases">
        <title>Bacteria isolated from soil of Wuhan.</title>
        <authorList>
            <person name="Wei X."/>
            <person name="Chunhua H."/>
        </authorList>
    </citation>
    <scope>NUCLEOTIDE SEQUENCE [LARGE SCALE GENOMIC DNA]</scope>
    <source>
        <strain evidence="6">xwS2</strain>
    </source>
</reference>
<dbReference type="Gene3D" id="1.10.10.10">
    <property type="entry name" value="Winged helix-like DNA-binding domain superfamily/Winged helix DNA-binding domain"/>
    <property type="match status" value="1"/>
</dbReference>
<comment type="caution">
    <text evidence="5">The sequence shown here is derived from an EMBL/GenBank/DDBJ whole genome shotgun (WGS) entry which is preliminary data.</text>
</comment>
<evidence type="ECO:0000256" key="1">
    <source>
        <dbReference type="ARBA" id="ARBA00023015"/>
    </source>
</evidence>
<dbReference type="EMBL" id="QJRG01000034">
    <property type="protein sequence ID" value="RWU25549.1"/>
    <property type="molecule type" value="Genomic_DNA"/>
</dbReference>
<dbReference type="Gene3D" id="1.20.120.530">
    <property type="entry name" value="GntR ligand-binding domain-like"/>
    <property type="match status" value="1"/>
</dbReference>
<dbReference type="SUPFAM" id="SSF48008">
    <property type="entry name" value="GntR ligand-binding domain-like"/>
    <property type="match status" value="1"/>
</dbReference>
<dbReference type="PRINTS" id="PR00035">
    <property type="entry name" value="HTHGNTR"/>
</dbReference>